<accession>A0ABS4MCX3</accession>
<evidence type="ECO:0000256" key="3">
    <source>
        <dbReference type="ARBA" id="ARBA00022989"/>
    </source>
</evidence>
<comment type="caution">
    <text evidence="7">The sequence shown here is derived from an EMBL/GenBank/DDBJ whole genome shotgun (WGS) entry which is preliminary data.</text>
</comment>
<keyword evidence="3 5" id="KW-1133">Transmembrane helix</keyword>
<sequence length="122" mass="13563">MHGSRSQVSVEKSNEKFSFVDFFKLINQTHPHYWQLIVGILLGLISTVANLLVPQLAQKIINSFKNLNPTIITITITVFIGGILISALSGLILGIFGESVVANLRKLLWNKLLHLPIKYSVP</sequence>
<feature type="transmembrane region" description="Helical" evidence="5">
    <location>
        <begin position="33"/>
        <end position="53"/>
    </location>
</feature>
<dbReference type="Gene3D" id="1.20.1560.10">
    <property type="entry name" value="ABC transporter type 1, transmembrane domain"/>
    <property type="match status" value="1"/>
</dbReference>
<keyword evidence="2 5" id="KW-0812">Transmembrane</keyword>
<proteinExistence type="predicted"/>
<dbReference type="Proteomes" id="UP001519292">
    <property type="component" value="Unassembled WGS sequence"/>
</dbReference>
<dbReference type="SUPFAM" id="SSF90123">
    <property type="entry name" value="ABC transporter transmembrane region"/>
    <property type="match status" value="1"/>
</dbReference>
<evidence type="ECO:0000256" key="4">
    <source>
        <dbReference type="ARBA" id="ARBA00023136"/>
    </source>
</evidence>
<protein>
    <submittedName>
        <fullName evidence="7">ABC-type multidrug transport system fused ATPase/permease subunit</fullName>
    </submittedName>
</protein>
<evidence type="ECO:0000256" key="1">
    <source>
        <dbReference type="ARBA" id="ARBA00004651"/>
    </source>
</evidence>
<dbReference type="EMBL" id="JAGGLU010000003">
    <property type="protein sequence ID" value="MBP2057533.1"/>
    <property type="molecule type" value="Genomic_DNA"/>
</dbReference>
<keyword evidence="4 5" id="KW-0472">Membrane</keyword>
<name>A0ABS4MCX3_9LACO</name>
<feature type="domain" description="ABC transmembrane type-1" evidence="6">
    <location>
        <begin position="37"/>
        <end position="119"/>
    </location>
</feature>
<evidence type="ECO:0000313" key="7">
    <source>
        <dbReference type="EMBL" id="MBP2057533.1"/>
    </source>
</evidence>
<organism evidence="7 8">
    <name type="scientific">Lactobacillus colini</name>
    <dbReference type="NCBI Taxonomy" id="1819254"/>
    <lineage>
        <taxon>Bacteria</taxon>
        <taxon>Bacillati</taxon>
        <taxon>Bacillota</taxon>
        <taxon>Bacilli</taxon>
        <taxon>Lactobacillales</taxon>
        <taxon>Lactobacillaceae</taxon>
        <taxon>Lactobacillus</taxon>
    </lineage>
</organism>
<feature type="transmembrane region" description="Helical" evidence="5">
    <location>
        <begin position="74"/>
        <end position="96"/>
    </location>
</feature>
<dbReference type="InterPro" id="IPR036640">
    <property type="entry name" value="ABC1_TM_sf"/>
</dbReference>
<evidence type="ECO:0000313" key="8">
    <source>
        <dbReference type="Proteomes" id="UP001519292"/>
    </source>
</evidence>
<dbReference type="PROSITE" id="PS50929">
    <property type="entry name" value="ABC_TM1F"/>
    <property type="match status" value="1"/>
</dbReference>
<dbReference type="InterPro" id="IPR011527">
    <property type="entry name" value="ABC1_TM_dom"/>
</dbReference>
<comment type="subcellular location">
    <subcellularLocation>
        <location evidence="1">Cell membrane</location>
        <topology evidence="1">Multi-pass membrane protein</topology>
    </subcellularLocation>
</comment>
<keyword evidence="8" id="KW-1185">Reference proteome</keyword>
<reference evidence="7 8" key="1">
    <citation type="submission" date="2021-03" db="EMBL/GenBank/DDBJ databases">
        <title>Genomic Encyclopedia of Type Strains, Phase IV (KMG-IV): sequencing the most valuable type-strain genomes for metagenomic binning, comparative biology and taxonomic classification.</title>
        <authorList>
            <person name="Goeker M."/>
        </authorList>
    </citation>
    <scope>NUCLEOTIDE SEQUENCE [LARGE SCALE GENOMIC DNA]</scope>
    <source>
        <strain evidence="7 8">DSM 101872</strain>
    </source>
</reference>
<evidence type="ECO:0000256" key="5">
    <source>
        <dbReference type="SAM" id="Phobius"/>
    </source>
</evidence>
<evidence type="ECO:0000256" key="2">
    <source>
        <dbReference type="ARBA" id="ARBA00022692"/>
    </source>
</evidence>
<evidence type="ECO:0000259" key="6">
    <source>
        <dbReference type="PROSITE" id="PS50929"/>
    </source>
</evidence>
<gene>
    <name evidence="7" type="ORF">J2Z60_000704</name>
</gene>